<evidence type="ECO:0000256" key="4">
    <source>
        <dbReference type="ARBA" id="ARBA00022741"/>
    </source>
</evidence>
<keyword evidence="5 13" id="KW-0833">Ubl conjugation pathway</keyword>
<reference evidence="16 17" key="1">
    <citation type="submission" date="2017-10" db="EMBL/GenBank/DDBJ databases">
        <title>A new Pekin duck reference genome.</title>
        <authorList>
            <person name="Hou Z.-C."/>
            <person name="Zhou Z.-K."/>
            <person name="Zhu F."/>
            <person name="Hou S.-S."/>
        </authorList>
    </citation>
    <scope>NUCLEOTIDE SEQUENCE [LARGE SCALE GENOMIC DNA]</scope>
</reference>
<evidence type="ECO:0000256" key="3">
    <source>
        <dbReference type="ARBA" id="ARBA00022679"/>
    </source>
</evidence>
<dbReference type="PROSITE" id="PS00183">
    <property type="entry name" value="UBC_1"/>
    <property type="match status" value="1"/>
</dbReference>
<keyword evidence="3" id="KW-0808">Transferase</keyword>
<evidence type="ECO:0000256" key="14">
    <source>
        <dbReference type="SAM" id="MobiDB-lite"/>
    </source>
</evidence>
<comment type="catalytic activity">
    <reaction evidence="1">
        <text>S-ubiquitinyl-[E1 ubiquitin-activating enzyme]-L-cysteine + [E2 ubiquitin-conjugating enzyme]-L-cysteine = [E1 ubiquitin-activating enzyme]-L-cysteine + S-ubiquitinyl-[E2 ubiquitin-conjugating enzyme]-L-cysteine.</text>
        <dbReference type="EC" id="2.3.2.23"/>
    </reaction>
</comment>
<dbReference type="Ensembl" id="ENSAPLT00000042474.1">
    <property type="protein sequence ID" value="ENSAPLP00000020459.1"/>
    <property type="gene ID" value="ENSAPLG00000023425.1"/>
</dbReference>
<dbReference type="OMA" id="FEWSITI"/>
<evidence type="ECO:0000256" key="6">
    <source>
        <dbReference type="ARBA" id="ARBA00022840"/>
    </source>
</evidence>
<dbReference type="PROSITE" id="PS50127">
    <property type="entry name" value="UBC_2"/>
    <property type="match status" value="1"/>
</dbReference>
<dbReference type="InterPro" id="IPR050113">
    <property type="entry name" value="Ub_conjugating_enzyme"/>
</dbReference>
<protein>
    <recommendedName>
        <fullName evidence="8">Ubiquitin-conjugating enzyme E2 G1</fullName>
        <ecNumber evidence="2">2.3.2.23</ecNumber>
    </recommendedName>
    <alternativeName>
        <fullName evidence="11">E2 ubiquitin-conjugating enzyme G1</fullName>
    </alternativeName>
    <alternativeName>
        <fullName evidence="9">Ubiquitin carrier protein G1</fullName>
    </alternativeName>
    <alternativeName>
        <fullName evidence="10">Ubiquitin-protein ligase G1</fullName>
    </alternativeName>
</protein>
<evidence type="ECO:0000256" key="12">
    <source>
        <dbReference type="PROSITE-ProRule" id="PRU10133"/>
    </source>
</evidence>
<evidence type="ECO:0000256" key="13">
    <source>
        <dbReference type="RuleBase" id="RU362109"/>
    </source>
</evidence>
<dbReference type="GO" id="GO:0005524">
    <property type="term" value="F:ATP binding"/>
    <property type="evidence" value="ECO:0007669"/>
    <property type="project" value="UniProtKB-UniRule"/>
</dbReference>
<keyword evidence="6 13" id="KW-0067">ATP-binding</keyword>
<evidence type="ECO:0000256" key="8">
    <source>
        <dbReference type="ARBA" id="ARBA00073288"/>
    </source>
</evidence>
<proteinExistence type="inferred from homology"/>
<evidence type="ECO:0000256" key="10">
    <source>
        <dbReference type="ARBA" id="ARBA00079259"/>
    </source>
</evidence>
<comment type="function">
    <text evidence="7">Accepts ubiquitin from the E1 complex and catalyzes its covalent attachment to other proteins. In vitro catalyzes 'Lys-48'-, as well as 'Lys-63'-linked polyubiquitination. May be involved in degradation of muscle-specific proteins. Mediates polyubiquitination of CYP3A4.</text>
</comment>
<sequence>MAARKGRRRRAVRLRNAARSAAKFLAGGGRRRRAAGSHGRSPLAGTLRAVAAAGAEPDPRGAPCGRAEGHSPPPRALAAPGAAPSPGLPPRAERGRMTELQSALLLRRQLAELNKNPVEGFSAGLIDDNDLYRWEVLIIGPPDTLYEGGVFKAHLTFPKDYPLRPPKMKFITEIWHPNVDKNGDVCISILHEPGEDKYGYEKPEERWLPIHTVETIMISVISMLADPNGDSPANVDAAKEWREDRNGEFKRKVARCVRKSQETAFE</sequence>
<dbReference type="CDD" id="cd23795">
    <property type="entry name" value="UBCc_UBE2G1"/>
    <property type="match status" value="1"/>
</dbReference>
<dbReference type="InterPro" id="IPR000608">
    <property type="entry name" value="UBC"/>
</dbReference>
<dbReference type="SMART" id="SM00212">
    <property type="entry name" value="UBCc"/>
    <property type="match status" value="1"/>
</dbReference>
<evidence type="ECO:0000313" key="16">
    <source>
        <dbReference type="Ensembl" id="ENSAPLP00000020459.1"/>
    </source>
</evidence>
<comment type="similarity">
    <text evidence="13">Belongs to the ubiquitin-conjugating enzyme family.</text>
</comment>
<feature type="domain" description="UBC core" evidence="15">
    <location>
        <begin position="101"/>
        <end position="262"/>
    </location>
</feature>
<gene>
    <name evidence="16" type="primary">UBE2G1</name>
</gene>
<feature type="region of interest" description="Disordered" evidence="14">
    <location>
        <begin position="23"/>
        <end position="93"/>
    </location>
</feature>
<evidence type="ECO:0000256" key="1">
    <source>
        <dbReference type="ARBA" id="ARBA00000485"/>
    </source>
</evidence>
<dbReference type="EC" id="2.3.2.23" evidence="2"/>
<dbReference type="Proteomes" id="UP000016666">
    <property type="component" value="Chromosome 20"/>
</dbReference>
<dbReference type="Gene3D" id="3.10.110.10">
    <property type="entry name" value="Ubiquitin Conjugating Enzyme"/>
    <property type="match status" value="1"/>
</dbReference>
<dbReference type="InterPro" id="IPR016135">
    <property type="entry name" value="UBQ-conjugating_enzyme/RWD"/>
</dbReference>
<dbReference type="GO" id="GO:0032446">
    <property type="term" value="P:protein modification by small protein conjugation"/>
    <property type="evidence" value="ECO:0007669"/>
    <property type="project" value="UniProtKB-ARBA"/>
</dbReference>
<reference evidence="16" key="3">
    <citation type="submission" date="2025-09" db="UniProtKB">
        <authorList>
            <consortium name="Ensembl"/>
        </authorList>
    </citation>
    <scope>IDENTIFICATION</scope>
</reference>
<name>A0A493T3F5_ANAPP</name>
<evidence type="ECO:0000313" key="17">
    <source>
        <dbReference type="Proteomes" id="UP000016666"/>
    </source>
</evidence>
<dbReference type="GeneTree" id="ENSGT00940000155228"/>
<keyword evidence="4 13" id="KW-0547">Nucleotide-binding</keyword>
<dbReference type="FunFam" id="3.10.110.10:FF:000018">
    <property type="entry name" value="Ubiquitin-conjugating enzyme E2 G1"/>
    <property type="match status" value="1"/>
</dbReference>
<dbReference type="SUPFAM" id="SSF54495">
    <property type="entry name" value="UBC-like"/>
    <property type="match status" value="1"/>
</dbReference>
<dbReference type="InterPro" id="IPR023313">
    <property type="entry name" value="UBQ-conjugating_AS"/>
</dbReference>
<evidence type="ECO:0000256" key="2">
    <source>
        <dbReference type="ARBA" id="ARBA00012486"/>
    </source>
</evidence>
<evidence type="ECO:0000256" key="7">
    <source>
        <dbReference type="ARBA" id="ARBA00053162"/>
    </source>
</evidence>
<reference evidence="16" key="2">
    <citation type="submission" date="2025-08" db="UniProtKB">
        <authorList>
            <consortium name="Ensembl"/>
        </authorList>
    </citation>
    <scope>IDENTIFICATION</scope>
</reference>
<evidence type="ECO:0000259" key="15">
    <source>
        <dbReference type="PROSITE" id="PS50127"/>
    </source>
</evidence>
<dbReference type="PANTHER" id="PTHR24067">
    <property type="entry name" value="UBIQUITIN-CONJUGATING ENZYME E2"/>
    <property type="match status" value="1"/>
</dbReference>
<evidence type="ECO:0000256" key="5">
    <source>
        <dbReference type="ARBA" id="ARBA00022786"/>
    </source>
</evidence>
<dbReference type="AlphaFoldDB" id="A0A493T3F5"/>
<feature type="active site" description="Glycyl thioester intermediate" evidence="12">
    <location>
        <position position="186"/>
    </location>
</feature>
<organism evidence="16 17">
    <name type="scientific">Anas platyrhynchos platyrhynchos</name>
    <name type="common">Northern mallard</name>
    <dbReference type="NCBI Taxonomy" id="8840"/>
    <lineage>
        <taxon>Eukaryota</taxon>
        <taxon>Metazoa</taxon>
        <taxon>Chordata</taxon>
        <taxon>Craniata</taxon>
        <taxon>Vertebrata</taxon>
        <taxon>Euteleostomi</taxon>
        <taxon>Archelosauria</taxon>
        <taxon>Archosauria</taxon>
        <taxon>Dinosauria</taxon>
        <taxon>Saurischia</taxon>
        <taxon>Theropoda</taxon>
        <taxon>Coelurosauria</taxon>
        <taxon>Aves</taxon>
        <taxon>Neognathae</taxon>
        <taxon>Galloanserae</taxon>
        <taxon>Anseriformes</taxon>
        <taxon>Anatidae</taxon>
        <taxon>Anatinae</taxon>
        <taxon>Anas</taxon>
    </lineage>
</organism>
<dbReference type="Pfam" id="PF00179">
    <property type="entry name" value="UQ_con"/>
    <property type="match status" value="1"/>
</dbReference>
<evidence type="ECO:0000256" key="11">
    <source>
        <dbReference type="ARBA" id="ARBA00079960"/>
    </source>
</evidence>
<feature type="compositionally biased region" description="Low complexity" evidence="14">
    <location>
        <begin position="76"/>
        <end position="85"/>
    </location>
</feature>
<dbReference type="STRING" id="8840.ENSAPLP00000020459"/>
<keyword evidence="17" id="KW-1185">Reference proteome</keyword>
<evidence type="ECO:0000256" key="9">
    <source>
        <dbReference type="ARBA" id="ARBA00076339"/>
    </source>
</evidence>
<feature type="compositionally biased region" description="Low complexity" evidence="14">
    <location>
        <begin position="36"/>
        <end position="55"/>
    </location>
</feature>
<accession>A0A493T3F5</accession>
<dbReference type="GO" id="GO:0061631">
    <property type="term" value="F:ubiquitin conjugating enzyme activity"/>
    <property type="evidence" value="ECO:0007669"/>
    <property type="project" value="UniProtKB-EC"/>
</dbReference>